<evidence type="ECO:0000256" key="1">
    <source>
        <dbReference type="ARBA" id="ARBA00009500"/>
    </source>
</evidence>
<evidence type="ECO:0000313" key="7">
    <source>
        <dbReference type="EnsemblMetazoa" id="SMAR005784-PA"/>
    </source>
</evidence>
<dbReference type="InterPro" id="IPR042185">
    <property type="entry name" value="Serpin_sf_2"/>
</dbReference>
<proteinExistence type="inferred from homology"/>
<dbReference type="EMBL" id="JH431641">
    <property type="status" value="NOT_ANNOTATED_CDS"/>
    <property type="molecule type" value="Genomic_DNA"/>
</dbReference>
<reference evidence="7" key="2">
    <citation type="submission" date="2015-02" db="UniProtKB">
        <authorList>
            <consortium name="EnsemblMetazoa"/>
        </authorList>
    </citation>
    <scope>IDENTIFICATION</scope>
</reference>
<dbReference type="Gene3D" id="3.30.497.10">
    <property type="entry name" value="Antithrombin, subunit I, domain 2"/>
    <property type="match status" value="1"/>
</dbReference>
<accession>T1IX53</accession>
<dbReference type="STRING" id="126957.T1IX53"/>
<name>T1IX53_STRMM</name>
<protein>
    <recommendedName>
        <fullName evidence="6">Serpin domain-containing protein</fullName>
    </recommendedName>
</protein>
<keyword evidence="8" id="KW-1185">Reference proteome</keyword>
<dbReference type="OMA" id="QMMYQIG"/>
<comment type="similarity">
    <text evidence="1 4">Belongs to the serpin family.</text>
</comment>
<dbReference type="EnsemblMetazoa" id="SMAR005784-RA">
    <property type="protein sequence ID" value="SMAR005784-PA"/>
    <property type="gene ID" value="SMAR005784"/>
</dbReference>
<evidence type="ECO:0000256" key="3">
    <source>
        <dbReference type="ARBA" id="ARBA00022900"/>
    </source>
</evidence>
<reference evidence="8" key="1">
    <citation type="submission" date="2011-05" db="EMBL/GenBank/DDBJ databases">
        <authorList>
            <person name="Richards S.R."/>
            <person name="Qu J."/>
            <person name="Jiang H."/>
            <person name="Jhangiani S.N."/>
            <person name="Agravi P."/>
            <person name="Goodspeed R."/>
            <person name="Gross S."/>
            <person name="Mandapat C."/>
            <person name="Jackson L."/>
            <person name="Mathew T."/>
            <person name="Pu L."/>
            <person name="Thornton R."/>
            <person name="Saada N."/>
            <person name="Wilczek-Boney K.B."/>
            <person name="Lee S."/>
            <person name="Kovar C."/>
            <person name="Wu Y."/>
            <person name="Scherer S.E."/>
            <person name="Worley K.C."/>
            <person name="Muzny D.M."/>
            <person name="Gibbs R."/>
        </authorList>
    </citation>
    <scope>NUCLEOTIDE SEQUENCE</scope>
    <source>
        <strain evidence="8">Brora</strain>
    </source>
</reference>
<evidence type="ECO:0000256" key="2">
    <source>
        <dbReference type="ARBA" id="ARBA00022690"/>
    </source>
</evidence>
<feature type="chain" id="PRO_5004579666" description="Serpin domain-containing protein" evidence="5">
    <location>
        <begin position="20"/>
        <end position="414"/>
    </location>
</feature>
<dbReference type="InterPro" id="IPR023796">
    <property type="entry name" value="Serpin_dom"/>
</dbReference>
<keyword evidence="5" id="KW-0732">Signal</keyword>
<dbReference type="InterPro" id="IPR000215">
    <property type="entry name" value="Serpin_fam"/>
</dbReference>
<dbReference type="HOGENOM" id="CLU_023330_0_2_1"/>
<keyword evidence="3" id="KW-0722">Serine protease inhibitor</keyword>
<dbReference type="PhylomeDB" id="T1IX53"/>
<dbReference type="SUPFAM" id="SSF56574">
    <property type="entry name" value="Serpins"/>
    <property type="match status" value="1"/>
</dbReference>
<dbReference type="Gene3D" id="2.30.39.10">
    <property type="entry name" value="Alpha-1-antitrypsin, domain 1"/>
    <property type="match status" value="1"/>
</dbReference>
<evidence type="ECO:0000256" key="4">
    <source>
        <dbReference type="RuleBase" id="RU000411"/>
    </source>
</evidence>
<dbReference type="Proteomes" id="UP000014500">
    <property type="component" value="Unassembled WGS sequence"/>
</dbReference>
<dbReference type="AlphaFoldDB" id="T1IX53"/>
<evidence type="ECO:0000256" key="5">
    <source>
        <dbReference type="SAM" id="SignalP"/>
    </source>
</evidence>
<sequence length="414" mass="46380">MSHCMRIALFMTLISTSFSLEQTLSSRSILFPKEDRVEKSIISNFKFSLDVIRNSVSKEENVLFSPFGASVALGVTSLAAQGKTLDEIQAALNLKTGNGNVSLEEEIKESIESMKNSEGGSIDFATCIFTQSSCGIMPFFGRKAIDIYQSDIQQLNFSIKKSAAFTINNWVAKHTHDKIMTLVDENSLNPDVQVMITNAIYFRGDWKLPFNSTFTKEKQFKNIKNQTTPVQMMRRTTDFQQAYDSDTNTRVLSLPYADNKTSMIILLPRNVDGLPKLLQSLTPETLQRMTAGLTYSHVTVELPKFKLEVEYSLKSTLSKLGIKDLFTTKLVHIFNTRANLTGIVCNNDVYVNDVIQKSFIEVEETGTTAAAATSIELIPLSKPFEFTVDHPFAFLIMDRVSEIVLFIGSVFDLP</sequence>
<dbReference type="SMART" id="SM00093">
    <property type="entry name" value="SERPIN"/>
    <property type="match status" value="1"/>
</dbReference>
<evidence type="ECO:0000259" key="6">
    <source>
        <dbReference type="SMART" id="SM00093"/>
    </source>
</evidence>
<feature type="signal peptide" evidence="5">
    <location>
        <begin position="1"/>
        <end position="19"/>
    </location>
</feature>
<organism evidence="7 8">
    <name type="scientific">Strigamia maritima</name>
    <name type="common">European centipede</name>
    <name type="synonym">Geophilus maritimus</name>
    <dbReference type="NCBI Taxonomy" id="126957"/>
    <lineage>
        <taxon>Eukaryota</taxon>
        <taxon>Metazoa</taxon>
        <taxon>Ecdysozoa</taxon>
        <taxon>Arthropoda</taxon>
        <taxon>Myriapoda</taxon>
        <taxon>Chilopoda</taxon>
        <taxon>Pleurostigmophora</taxon>
        <taxon>Geophilomorpha</taxon>
        <taxon>Linotaeniidae</taxon>
        <taxon>Strigamia</taxon>
    </lineage>
</organism>
<evidence type="ECO:0000313" key="8">
    <source>
        <dbReference type="Proteomes" id="UP000014500"/>
    </source>
</evidence>
<dbReference type="Pfam" id="PF00079">
    <property type="entry name" value="Serpin"/>
    <property type="match status" value="1"/>
</dbReference>
<keyword evidence="2" id="KW-0646">Protease inhibitor</keyword>
<dbReference type="CDD" id="cd00172">
    <property type="entry name" value="serpin"/>
    <property type="match status" value="1"/>
</dbReference>
<dbReference type="InterPro" id="IPR042178">
    <property type="entry name" value="Serpin_sf_1"/>
</dbReference>
<dbReference type="GO" id="GO:0005615">
    <property type="term" value="C:extracellular space"/>
    <property type="evidence" value="ECO:0007669"/>
    <property type="project" value="InterPro"/>
</dbReference>
<dbReference type="PANTHER" id="PTHR11461">
    <property type="entry name" value="SERINE PROTEASE INHIBITOR, SERPIN"/>
    <property type="match status" value="1"/>
</dbReference>
<feature type="domain" description="Serpin" evidence="6">
    <location>
        <begin position="49"/>
        <end position="413"/>
    </location>
</feature>
<dbReference type="GO" id="GO:0004867">
    <property type="term" value="F:serine-type endopeptidase inhibitor activity"/>
    <property type="evidence" value="ECO:0007669"/>
    <property type="project" value="UniProtKB-KW"/>
</dbReference>
<dbReference type="eggNOG" id="KOG2392">
    <property type="taxonomic scope" value="Eukaryota"/>
</dbReference>
<dbReference type="PANTHER" id="PTHR11461:SF211">
    <property type="entry name" value="GH10112P-RELATED"/>
    <property type="match status" value="1"/>
</dbReference>
<dbReference type="InterPro" id="IPR036186">
    <property type="entry name" value="Serpin_sf"/>
</dbReference>